<proteinExistence type="predicted"/>
<sequence length="42" mass="4667">MSAFLLRFEGKLKWISDIYSPVNVIDQKASLGPSAARELEAD</sequence>
<evidence type="ECO:0000313" key="1">
    <source>
        <dbReference type="EMBL" id="CAG8779841.1"/>
    </source>
</evidence>
<name>A0ACA9R6Z2_9GLOM</name>
<gene>
    <name evidence="1" type="ORF">ACOLOM_LOCUS14273</name>
</gene>
<comment type="caution">
    <text evidence="1">The sequence shown here is derived from an EMBL/GenBank/DDBJ whole genome shotgun (WGS) entry which is preliminary data.</text>
</comment>
<reference evidence="1" key="1">
    <citation type="submission" date="2021-06" db="EMBL/GenBank/DDBJ databases">
        <authorList>
            <person name="Kallberg Y."/>
            <person name="Tangrot J."/>
            <person name="Rosling A."/>
        </authorList>
    </citation>
    <scope>NUCLEOTIDE SEQUENCE</scope>
    <source>
        <strain evidence="1">CL356</strain>
    </source>
</reference>
<protein>
    <submittedName>
        <fullName evidence="1">2991_t:CDS:1</fullName>
    </submittedName>
</protein>
<dbReference type="EMBL" id="CAJVPT010070809">
    <property type="protein sequence ID" value="CAG8779841.1"/>
    <property type="molecule type" value="Genomic_DNA"/>
</dbReference>
<feature type="non-terminal residue" evidence="1">
    <location>
        <position position="42"/>
    </location>
</feature>
<keyword evidence="2" id="KW-1185">Reference proteome</keyword>
<accession>A0ACA9R6Z2</accession>
<evidence type="ECO:0000313" key="2">
    <source>
        <dbReference type="Proteomes" id="UP000789525"/>
    </source>
</evidence>
<organism evidence="1 2">
    <name type="scientific">Acaulospora colombiana</name>
    <dbReference type="NCBI Taxonomy" id="27376"/>
    <lineage>
        <taxon>Eukaryota</taxon>
        <taxon>Fungi</taxon>
        <taxon>Fungi incertae sedis</taxon>
        <taxon>Mucoromycota</taxon>
        <taxon>Glomeromycotina</taxon>
        <taxon>Glomeromycetes</taxon>
        <taxon>Diversisporales</taxon>
        <taxon>Acaulosporaceae</taxon>
        <taxon>Acaulospora</taxon>
    </lineage>
</organism>
<dbReference type="Proteomes" id="UP000789525">
    <property type="component" value="Unassembled WGS sequence"/>
</dbReference>